<feature type="non-terminal residue" evidence="1">
    <location>
        <position position="1"/>
    </location>
</feature>
<proteinExistence type="predicted"/>
<dbReference type="OrthoDB" id="2447036at2759"/>
<gene>
    <name evidence="1" type="ORF">FCALED_LOCUS17771</name>
</gene>
<protein>
    <submittedName>
        <fullName evidence="1">9614_t:CDS:1</fullName>
    </submittedName>
</protein>
<dbReference type="AlphaFoldDB" id="A0A9N9JCE7"/>
<comment type="caution">
    <text evidence="1">The sequence shown here is derived from an EMBL/GenBank/DDBJ whole genome shotgun (WGS) entry which is preliminary data.</text>
</comment>
<evidence type="ECO:0000313" key="1">
    <source>
        <dbReference type="EMBL" id="CAG8775014.1"/>
    </source>
</evidence>
<dbReference type="EMBL" id="CAJVPQ010029485">
    <property type="protein sequence ID" value="CAG8775014.1"/>
    <property type="molecule type" value="Genomic_DNA"/>
</dbReference>
<evidence type="ECO:0000313" key="2">
    <source>
        <dbReference type="Proteomes" id="UP000789570"/>
    </source>
</evidence>
<keyword evidence="2" id="KW-1185">Reference proteome</keyword>
<name>A0A9N9JCE7_9GLOM</name>
<reference evidence="1" key="1">
    <citation type="submission" date="2021-06" db="EMBL/GenBank/DDBJ databases">
        <authorList>
            <person name="Kallberg Y."/>
            <person name="Tangrot J."/>
            <person name="Rosling A."/>
        </authorList>
    </citation>
    <scope>NUCLEOTIDE SEQUENCE</scope>
    <source>
        <strain evidence="1">UK204</strain>
    </source>
</reference>
<accession>A0A9N9JCE7</accession>
<sequence>WYKKLAGPNNKFFIGNDELIDIERTNDEIAENPIVTDISNPLNCIQFNKPTVSVSDSNKSNIWNNTDEVISEFISVKATISPGISANSYIEVEKLQKLLISRKDDIDCILKLQPVYVIGFDFRKNSTRPCIACWVAKPLDIPILECLETIFEDQFE</sequence>
<feature type="non-terminal residue" evidence="1">
    <location>
        <position position="156"/>
    </location>
</feature>
<organism evidence="1 2">
    <name type="scientific">Funneliformis caledonium</name>
    <dbReference type="NCBI Taxonomy" id="1117310"/>
    <lineage>
        <taxon>Eukaryota</taxon>
        <taxon>Fungi</taxon>
        <taxon>Fungi incertae sedis</taxon>
        <taxon>Mucoromycota</taxon>
        <taxon>Glomeromycotina</taxon>
        <taxon>Glomeromycetes</taxon>
        <taxon>Glomerales</taxon>
        <taxon>Glomeraceae</taxon>
        <taxon>Funneliformis</taxon>
    </lineage>
</organism>
<dbReference type="Proteomes" id="UP000789570">
    <property type="component" value="Unassembled WGS sequence"/>
</dbReference>